<dbReference type="AlphaFoldDB" id="A0AAV5IN56"/>
<accession>A0AAV5IN56</accession>
<sequence length="118" mass="14116">MRFMKAIPRVEDIRNNIKRLKEARHPENADVVEKVLMDVKEALMVAYQCAMRRCRRKARQELPKWVEKKIDNKLLKIRQDIAALYEPPFKLEEYQNPSHHHVIEKNLDTPSNLNLEEN</sequence>
<protein>
    <submittedName>
        <fullName evidence="1">Uncharacterized protein</fullName>
    </submittedName>
</protein>
<dbReference type="Proteomes" id="UP001054252">
    <property type="component" value="Unassembled WGS sequence"/>
</dbReference>
<proteinExistence type="predicted"/>
<gene>
    <name evidence="1" type="ORF">SLEP1_g12889</name>
</gene>
<dbReference type="EMBL" id="BPVZ01000015">
    <property type="protein sequence ID" value="GKV00147.1"/>
    <property type="molecule type" value="Genomic_DNA"/>
</dbReference>
<evidence type="ECO:0000313" key="1">
    <source>
        <dbReference type="EMBL" id="GKV00147.1"/>
    </source>
</evidence>
<keyword evidence="2" id="KW-1185">Reference proteome</keyword>
<reference evidence="1 2" key="1">
    <citation type="journal article" date="2021" name="Commun. Biol.">
        <title>The genome of Shorea leprosula (Dipterocarpaceae) highlights the ecological relevance of drought in aseasonal tropical rainforests.</title>
        <authorList>
            <person name="Ng K.K.S."/>
            <person name="Kobayashi M.J."/>
            <person name="Fawcett J.A."/>
            <person name="Hatakeyama M."/>
            <person name="Paape T."/>
            <person name="Ng C.H."/>
            <person name="Ang C.C."/>
            <person name="Tnah L.H."/>
            <person name="Lee C.T."/>
            <person name="Nishiyama T."/>
            <person name="Sese J."/>
            <person name="O'Brien M.J."/>
            <person name="Copetti D."/>
            <person name="Mohd Noor M.I."/>
            <person name="Ong R.C."/>
            <person name="Putra M."/>
            <person name="Sireger I.Z."/>
            <person name="Indrioko S."/>
            <person name="Kosugi Y."/>
            <person name="Izuno A."/>
            <person name="Isagi Y."/>
            <person name="Lee S.L."/>
            <person name="Shimizu K.K."/>
        </authorList>
    </citation>
    <scope>NUCLEOTIDE SEQUENCE [LARGE SCALE GENOMIC DNA]</scope>
    <source>
        <strain evidence="1">214</strain>
    </source>
</reference>
<organism evidence="1 2">
    <name type="scientific">Rubroshorea leprosula</name>
    <dbReference type="NCBI Taxonomy" id="152421"/>
    <lineage>
        <taxon>Eukaryota</taxon>
        <taxon>Viridiplantae</taxon>
        <taxon>Streptophyta</taxon>
        <taxon>Embryophyta</taxon>
        <taxon>Tracheophyta</taxon>
        <taxon>Spermatophyta</taxon>
        <taxon>Magnoliopsida</taxon>
        <taxon>eudicotyledons</taxon>
        <taxon>Gunneridae</taxon>
        <taxon>Pentapetalae</taxon>
        <taxon>rosids</taxon>
        <taxon>malvids</taxon>
        <taxon>Malvales</taxon>
        <taxon>Dipterocarpaceae</taxon>
        <taxon>Rubroshorea</taxon>
    </lineage>
</organism>
<comment type="caution">
    <text evidence="1">The sequence shown here is derived from an EMBL/GenBank/DDBJ whole genome shotgun (WGS) entry which is preliminary data.</text>
</comment>
<evidence type="ECO:0000313" key="2">
    <source>
        <dbReference type="Proteomes" id="UP001054252"/>
    </source>
</evidence>
<name>A0AAV5IN56_9ROSI</name>